<evidence type="ECO:0000313" key="3">
    <source>
        <dbReference type="Proteomes" id="UP000192578"/>
    </source>
</evidence>
<organism evidence="2 3">
    <name type="scientific">Hypsibius exemplaris</name>
    <name type="common">Freshwater tardigrade</name>
    <dbReference type="NCBI Taxonomy" id="2072580"/>
    <lineage>
        <taxon>Eukaryota</taxon>
        <taxon>Metazoa</taxon>
        <taxon>Ecdysozoa</taxon>
        <taxon>Tardigrada</taxon>
        <taxon>Eutardigrada</taxon>
        <taxon>Parachela</taxon>
        <taxon>Hypsibioidea</taxon>
        <taxon>Hypsibiidae</taxon>
        <taxon>Hypsibius</taxon>
    </lineage>
</organism>
<dbReference type="AlphaFoldDB" id="A0A1W0WPW0"/>
<protein>
    <submittedName>
        <fullName evidence="2">Uncharacterized protein</fullName>
    </submittedName>
</protein>
<feature type="compositionally biased region" description="Basic and acidic residues" evidence="1">
    <location>
        <begin position="117"/>
        <end position="144"/>
    </location>
</feature>
<dbReference type="Proteomes" id="UP000192578">
    <property type="component" value="Unassembled WGS sequence"/>
</dbReference>
<evidence type="ECO:0000256" key="1">
    <source>
        <dbReference type="SAM" id="MobiDB-lite"/>
    </source>
</evidence>
<reference evidence="3" key="1">
    <citation type="submission" date="2017-01" db="EMBL/GenBank/DDBJ databases">
        <title>Comparative genomics of anhydrobiosis in the tardigrade Hypsibius dujardini.</title>
        <authorList>
            <person name="Yoshida Y."/>
            <person name="Koutsovoulos G."/>
            <person name="Laetsch D."/>
            <person name="Stevens L."/>
            <person name="Kumar S."/>
            <person name="Horikawa D."/>
            <person name="Ishino K."/>
            <person name="Komine S."/>
            <person name="Tomita M."/>
            <person name="Blaxter M."/>
            <person name="Arakawa K."/>
        </authorList>
    </citation>
    <scope>NUCLEOTIDE SEQUENCE [LARGE SCALE GENOMIC DNA]</scope>
    <source>
        <strain evidence="3">Z151</strain>
    </source>
</reference>
<evidence type="ECO:0000313" key="2">
    <source>
        <dbReference type="EMBL" id="OQV17183.1"/>
    </source>
</evidence>
<proteinExistence type="predicted"/>
<gene>
    <name evidence="2" type="ORF">BV898_08761</name>
</gene>
<sequence>MHIATATTTTAPRSHESGTNLFQHSQMVKLLLRESRPEIVVSFLMVKIERARAFYCRTTSEYRDGTTRNSFLNSVSRARETGNTETDTTFEWRKQNIIPLLGFPLDRRADPLDIPLDRRADPSGFPLDRRADPSGFPLDRRADPSDFPLDRQGGSVRFPARPQGGSVTSWGDVGTFCAL</sequence>
<keyword evidence="3" id="KW-1185">Reference proteome</keyword>
<dbReference type="EMBL" id="MTYJ01000065">
    <property type="protein sequence ID" value="OQV17183.1"/>
    <property type="molecule type" value="Genomic_DNA"/>
</dbReference>
<comment type="caution">
    <text evidence="2">The sequence shown here is derived from an EMBL/GenBank/DDBJ whole genome shotgun (WGS) entry which is preliminary data.</text>
</comment>
<feature type="region of interest" description="Disordered" evidence="1">
    <location>
        <begin position="117"/>
        <end position="163"/>
    </location>
</feature>
<name>A0A1W0WPW0_HYPEX</name>
<accession>A0A1W0WPW0</accession>